<evidence type="ECO:0000256" key="3">
    <source>
        <dbReference type="SAM" id="SignalP"/>
    </source>
</evidence>
<accession>A0ABS5YV34</accession>
<protein>
    <submittedName>
        <fullName evidence="4">Uncharacterized protein</fullName>
    </submittedName>
</protein>
<dbReference type="Proteomes" id="UP001519654">
    <property type="component" value="Unassembled WGS sequence"/>
</dbReference>
<evidence type="ECO:0000256" key="2">
    <source>
        <dbReference type="SAM" id="Phobius"/>
    </source>
</evidence>
<feature type="chain" id="PRO_5045875727" evidence="3">
    <location>
        <begin position="24"/>
        <end position="99"/>
    </location>
</feature>
<keyword evidence="2" id="KW-1133">Transmembrane helix</keyword>
<sequence>MRRLALVVLGLAAVLATLFVAGAALTPAGPAPEPSVAGPAGTPAEETAHQHQHDGASPLDLALLTVDALLVVAVLGMLMRRPRVRDGRPTRWMLADSDR</sequence>
<dbReference type="EMBL" id="JAHKKG010000008">
    <property type="protein sequence ID" value="MBU2667280.1"/>
    <property type="molecule type" value="Genomic_DNA"/>
</dbReference>
<proteinExistence type="predicted"/>
<comment type="caution">
    <text evidence="4">The sequence shown here is derived from an EMBL/GenBank/DDBJ whole genome shotgun (WGS) entry which is preliminary data.</text>
</comment>
<evidence type="ECO:0000313" key="5">
    <source>
        <dbReference type="Proteomes" id="UP001519654"/>
    </source>
</evidence>
<keyword evidence="3" id="KW-0732">Signal</keyword>
<evidence type="ECO:0000313" key="4">
    <source>
        <dbReference type="EMBL" id="MBU2667280.1"/>
    </source>
</evidence>
<keyword evidence="2" id="KW-0472">Membrane</keyword>
<feature type="transmembrane region" description="Helical" evidence="2">
    <location>
        <begin position="61"/>
        <end position="79"/>
    </location>
</feature>
<feature type="region of interest" description="Disordered" evidence="1">
    <location>
        <begin position="30"/>
        <end position="55"/>
    </location>
</feature>
<dbReference type="RefSeq" id="WP_215791528.1">
    <property type="nucleotide sequence ID" value="NZ_JAHKKG010000008.1"/>
</dbReference>
<organism evidence="4 5">
    <name type="scientific">Paractinoplanes bogorensis</name>
    <dbReference type="NCBI Taxonomy" id="1610840"/>
    <lineage>
        <taxon>Bacteria</taxon>
        <taxon>Bacillati</taxon>
        <taxon>Actinomycetota</taxon>
        <taxon>Actinomycetes</taxon>
        <taxon>Micromonosporales</taxon>
        <taxon>Micromonosporaceae</taxon>
        <taxon>Paractinoplanes</taxon>
    </lineage>
</organism>
<keyword evidence="5" id="KW-1185">Reference proteome</keyword>
<feature type="signal peptide" evidence="3">
    <location>
        <begin position="1"/>
        <end position="23"/>
    </location>
</feature>
<gene>
    <name evidence="4" type="ORF">KOI35_27595</name>
</gene>
<evidence type="ECO:0000256" key="1">
    <source>
        <dbReference type="SAM" id="MobiDB-lite"/>
    </source>
</evidence>
<keyword evidence="2" id="KW-0812">Transmembrane</keyword>
<reference evidence="4 5" key="1">
    <citation type="submission" date="2021-06" db="EMBL/GenBank/DDBJ databases">
        <title>Actinoplanes lichenicola sp. nov., and Actinoplanes ovalisporus sp. nov., isolated from lichen in Thailand.</title>
        <authorList>
            <person name="Saeng-In P."/>
            <person name="Kanchanasin P."/>
            <person name="Yuki M."/>
            <person name="Kudo T."/>
            <person name="Ohkuma M."/>
            <person name="Phongsopitanun W."/>
            <person name="Tanasupawat S."/>
        </authorList>
    </citation>
    <scope>NUCLEOTIDE SEQUENCE [LARGE SCALE GENOMIC DNA]</scope>
    <source>
        <strain evidence="4 5">NBRC 110975</strain>
    </source>
</reference>
<name>A0ABS5YV34_9ACTN</name>